<proteinExistence type="predicted"/>
<evidence type="ECO:0000256" key="1">
    <source>
        <dbReference type="SAM" id="SignalP"/>
    </source>
</evidence>
<dbReference type="WBParaSite" id="MCU_014623-RA">
    <property type="protein sequence ID" value="MCU_014623-RA"/>
    <property type="gene ID" value="MCU_014623"/>
</dbReference>
<keyword evidence="1" id="KW-0732">Signal</keyword>
<protein>
    <submittedName>
        <fullName evidence="2">IL4R</fullName>
    </submittedName>
</protein>
<sequence length="49" mass="5683">MLHLSRVLWLAACLPRVPLERRGTQDWMKPTWSNMSVPSDVTTLHPPQE</sequence>
<accession>A0A5K3G7R6</accession>
<feature type="chain" id="PRO_5024289118" evidence="1">
    <location>
        <begin position="20"/>
        <end position="49"/>
    </location>
</feature>
<evidence type="ECO:0000313" key="2">
    <source>
        <dbReference type="WBParaSite" id="MCU_014623-RA"/>
    </source>
</evidence>
<reference evidence="2" key="1">
    <citation type="submission" date="2019-11" db="UniProtKB">
        <authorList>
            <consortium name="WormBaseParasite"/>
        </authorList>
    </citation>
    <scope>IDENTIFICATION</scope>
</reference>
<name>A0A5K3G7R6_MESCO</name>
<dbReference type="AlphaFoldDB" id="A0A5K3G7R6"/>
<feature type="signal peptide" evidence="1">
    <location>
        <begin position="1"/>
        <end position="19"/>
    </location>
</feature>
<organism evidence="2">
    <name type="scientific">Mesocestoides corti</name>
    <name type="common">Flatworm</name>
    <dbReference type="NCBI Taxonomy" id="53468"/>
    <lineage>
        <taxon>Eukaryota</taxon>
        <taxon>Metazoa</taxon>
        <taxon>Spiralia</taxon>
        <taxon>Lophotrochozoa</taxon>
        <taxon>Platyhelminthes</taxon>
        <taxon>Cestoda</taxon>
        <taxon>Eucestoda</taxon>
        <taxon>Cyclophyllidea</taxon>
        <taxon>Mesocestoididae</taxon>
        <taxon>Mesocestoides</taxon>
    </lineage>
</organism>